<feature type="compositionally biased region" description="Polar residues" evidence="1">
    <location>
        <begin position="425"/>
        <end position="436"/>
    </location>
</feature>
<evidence type="ECO:0008006" key="4">
    <source>
        <dbReference type="Google" id="ProtNLM"/>
    </source>
</evidence>
<dbReference type="EMBL" id="BQNB010020876">
    <property type="protein sequence ID" value="GJU00559.1"/>
    <property type="molecule type" value="Genomic_DNA"/>
</dbReference>
<accession>A0ABQ5IKB5</accession>
<feature type="non-terminal residue" evidence="2">
    <location>
        <position position="1"/>
    </location>
</feature>
<feature type="region of interest" description="Disordered" evidence="1">
    <location>
        <begin position="358"/>
        <end position="413"/>
    </location>
</feature>
<proteinExistence type="predicted"/>
<protein>
    <recommendedName>
        <fullName evidence="4">Reverse transcriptase zinc-binding domain-containing protein</fullName>
    </recommendedName>
</protein>
<comment type="caution">
    <text evidence="2">The sequence shown here is derived from an EMBL/GenBank/DDBJ whole genome shotgun (WGS) entry which is preliminary data.</text>
</comment>
<evidence type="ECO:0000313" key="2">
    <source>
        <dbReference type="EMBL" id="GJU00559.1"/>
    </source>
</evidence>
<name>A0ABQ5IKB5_9ASTR</name>
<organism evidence="2 3">
    <name type="scientific">Tanacetum coccineum</name>
    <dbReference type="NCBI Taxonomy" id="301880"/>
    <lineage>
        <taxon>Eukaryota</taxon>
        <taxon>Viridiplantae</taxon>
        <taxon>Streptophyta</taxon>
        <taxon>Embryophyta</taxon>
        <taxon>Tracheophyta</taxon>
        <taxon>Spermatophyta</taxon>
        <taxon>Magnoliopsida</taxon>
        <taxon>eudicotyledons</taxon>
        <taxon>Gunneridae</taxon>
        <taxon>Pentapetalae</taxon>
        <taxon>asterids</taxon>
        <taxon>campanulids</taxon>
        <taxon>Asterales</taxon>
        <taxon>Asteraceae</taxon>
        <taxon>Asteroideae</taxon>
        <taxon>Anthemideae</taxon>
        <taxon>Anthemidinae</taxon>
        <taxon>Tanacetum</taxon>
    </lineage>
</organism>
<evidence type="ECO:0000256" key="1">
    <source>
        <dbReference type="SAM" id="MobiDB-lite"/>
    </source>
</evidence>
<feature type="compositionally biased region" description="Basic residues" evidence="1">
    <location>
        <begin position="440"/>
        <end position="453"/>
    </location>
</feature>
<sequence length="1030" mass="114631">HTNTGLGRCGIANLAISQLGKLVEEGGVVYPWSWEEDALWDCQTWQSQAGKDSGGEGWEPTAHLDDAGVVSIDLPQETKFHALNRGDSSGEDTPSNPQTVPETIQYEPDHSHDHASTPPRPTTYYFLCSSHPLKLTCVNSDGAEALDKTNNFVSLVFHLVQKVNTQAISDLNHTSLLLTATLAVPTDGSHEVDISPSSSIPTEEFAGGFDVPAGATTGPSTVSHSSTTIPTPSSVPAAETIPAELIGYHILARLQENPDLTSTIFGVEFTDDDFAARMVELVNTRRKELAEQRAQERRERPMTPSQLRQYMRTYVKNQGPAVYSTGWTMAQVRKLSPEQLQEEFDKIQRAVAFTRGFKRDGSPMTRASSKKLKTGGDDVNLEVPSHGVPQEEAGATPSQNVSQEEVAAPSHSQDIPDAQVEVPSNTASTAQHTASSLKKVGTRKKRLGRKGVHTSHSTIPIEDGDPEAEHKMCIKYASDADSASDDDTPVNFYDVVDWELLPTGLGSINVFYRKDNSRKCFTSLREILHLVTRADLMTIYGRVMTFYKDKKAAGVGLVLWVSGLVLHMFVDKKYPLSVNLIERMLDHQLEIYQGTMGNELTTAVQLIAFLKKQISDSRRPKVHDCCGGLHVADSELMKVAVFGIHAVTEYEIGFKMLLFNPLVLSKTDLSRNLKYVVPTGRVKVPAGRYVVPTGKDNVIVSTGRTKVIPAVLYNLNRLEDLSRVGPTCLASKAMGGLDIRSIYALNVALLFKWIWRFRCNPNDLWVKVVKDLHGCDGGIGTCRRLTLQQSTWNAILNSVAKLKDKGVDLLAACNRSIGDGTSTSFWNEIWCGDHPLKASFPRIYALDTDKECMVDHRFNLLDWNIVLRRMSRGGIELVQFTAMLEAIRDVSITDKQDAWKWALNSKGLNVAYARIHIDEHTLVGGFTSTRWTRCVPIKVNVFMWRLSLDKLPTLVNLDRKDLWARLARWCDLNILEISHLSEWISWLDDCQVTKKARFILEGIAASMLWSIWKFRNELIFSMSKPKKATI</sequence>
<feature type="compositionally biased region" description="Polar residues" evidence="1">
    <location>
        <begin position="91"/>
        <end position="102"/>
    </location>
</feature>
<reference evidence="2" key="2">
    <citation type="submission" date="2022-01" db="EMBL/GenBank/DDBJ databases">
        <authorList>
            <person name="Yamashiro T."/>
            <person name="Shiraishi A."/>
            <person name="Satake H."/>
            <person name="Nakayama K."/>
        </authorList>
    </citation>
    <scope>NUCLEOTIDE SEQUENCE</scope>
</reference>
<dbReference type="PANTHER" id="PTHR36617">
    <property type="entry name" value="PROTEIN, PUTATIVE-RELATED"/>
    <property type="match status" value="1"/>
</dbReference>
<reference evidence="2" key="1">
    <citation type="journal article" date="2022" name="Int. J. Mol. Sci.">
        <title>Draft Genome of Tanacetum Coccineum: Genomic Comparison of Closely Related Tanacetum-Family Plants.</title>
        <authorList>
            <person name="Yamashiro T."/>
            <person name="Shiraishi A."/>
            <person name="Nakayama K."/>
            <person name="Satake H."/>
        </authorList>
    </citation>
    <scope>NUCLEOTIDE SEQUENCE</scope>
</reference>
<feature type="region of interest" description="Disordered" evidence="1">
    <location>
        <begin position="82"/>
        <end position="118"/>
    </location>
</feature>
<dbReference type="PANTHER" id="PTHR36617:SF5">
    <property type="entry name" value="OS05G0421675 PROTEIN"/>
    <property type="match status" value="1"/>
</dbReference>
<evidence type="ECO:0000313" key="3">
    <source>
        <dbReference type="Proteomes" id="UP001151760"/>
    </source>
</evidence>
<keyword evidence="3" id="KW-1185">Reference proteome</keyword>
<feature type="region of interest" description="Disordered" evidence="1">
    <location>
        <begin position="425"/>
        <end position="465"/>
    </location>
</feature>
<gene>
    <name evidence="2" type="ORF">Tco_1110897</name>
</gene>
<dbReference type="Proteomes" id="UP001151760">
    <property type="component" value="Unassembled WGS sequence"/>
</dbReference>